<gene>
    <name evidence="3" type="primary">LOC110294857</name>
</gene>
<name>A0A6P5PSH0_MUSCR</name>
<proteinExistence type="predicted"/>
<evidence type="ECO:0000313" key="2">
    <source>
        <dbReference type="Proteomes" id="UP000515126"/>
    </source>
</evidence>
<dbReference type="KEGG" id="mcal:110294857"/>
<feature type="compositionally biased region" description="Basic and acidic residues" evidence="1">
    <location>
        <begin position="167"/>
        <end position="182"/>
    </location>
</feature>
<dbReference type="Proteomes" id="UP000515126">
    <property type="component" value="Chromosome 5"/>
</dbReference>
<protein>
    <submittedName>
        <fullName evidence="3">Uncharacterized protein LOC110294857</fullName>
    </submittedName>
</protein>
<feature type="region of interest" description="Disordered" evidence="1">
    <location>
        <begin position="29"/>
        <end position="183"/>
    </location>
</feature>
<evidence type="ECO:0000313" key="3">
    <source>
        <dbReference type="RefSeq" id="XP_021019002.1"/>
    </source>
</evidence>
<organism evidence="2 3">
    <name type="scientific">Mus caroli</name>
    <name type="common">Ryukyu mouse</name>
    <name type="synonym">Ricefield mouse</name>
    <dbReference type="NCBI Taxonomy" id="10089"/>
    <lineage>
        <taxon>Eukaryota</taxon>
        <taxon>Metazoa</taxon>
        <taxon>Chordata</taxon>
        <taxon>Craniata</taxon>
        <taxon>Vertebrata</taxon>
        <taxon>Euteleostomi</taxon>
        <taxon>Mammalia</taxon>
        <taxon>Eutheria</taxon>
        <taxon>Euarchontoglires</taxon>
        <taxon>Glires</taxon>
        <taxon>Rodentia</taxon>
        <taxon>Myomorpha</taxon>
        <taxon>Muroidea</taxon>
        <taxon>Muridae</taxon>
        <taxon>Murinae</taxon>
        <taxon>Mus</taxon>
        <taxon>Mus</taxon>
    </lineage>
</organism>
<dbReference type="GeneID" id="110294857"/>
<dbReference type="RefSeq" id="XP_021019002.1">
    <property type="nucleotide sequence ID" value="XM_021163343.2"/>
</dbReference>
<dbReference type="AlphaFoldDB" id="A0A6P5PSH0"/>
<sequence length="327" mass="34156">MLLQSQSPPSFSPGALEAGLQVCWAAAGGAGGGREPRVRAGGGGAGARPRRYLAPSNAAARGVRRGLRWEPSAGGPGPHSSEALSQARRSPRCTPNPFSASCFLRGKKKKGEKEREASRCGAKRGAGRQGEGAGTYSAKRGAERSGQETQARLPGARNPAGRQVKRFGPDGVRDRDRDRTDARVGSARVALALRSGRGSARLGSRLPSGSLAPTLGSHMTPAPLALRASPGLAGGRFQPGGTFLGKVETPGGVRLPKALERKGVRGSALLPEKFSKLRADPPTWGESSGWPGAQPRDLSFHTLRASRHFFRGNQARARTTSLSLLLG</sequence>
<evidence type="ECO:0000256" key="1">
    <source>
        <dbReference type="SAM" id="MobiDB-lite"/>
    </source>
</evidence>
<accession>A0A6P5PSH0</accession>
<keyword evidence="2" id="KW-1185">Reference proteome</keyword>
<reference evidence="3" key="1">
    <citation type="submission" date="2025-08" db="UniProtKB">
        <authorList>
            <consortium name="RefSeq"/>
        </authorList>
    </citation>
    <scope>IDENTIFICATION</scope>
</reference>